<evidence type="ECO:0000313" key="4">
    <source>
        <dbReference type="Proteomes" id="UP001064782"/>
    </source>
</evidence>
<dbReference type="AlphaFoldDB" id="A0A9P3Q9S5"/>
<dbReference type="GO" id="GO:0016787">
    <property type="term" value="F:hydrolase activity"/>
    <property type="evidence" value="ECO:0007669"/>
    <property type="project" value="UniProtKB-KW"/>
</dbReference>
<name>A0A9P3Q9S5_9MYCO</name>
<evidence type="ECO:0000259" key="1">
    <source>
        <dbReference type="Pfam" id="PF12697"/>
    </source>
</evidence>
<proteinExistence type="predicted"/>
<evidence type="ECO:0000313" key="3">
    <source>
        <dbReference type="EMBL" id="GLD32659.1"/>
    </source>
</evidence>
<dbReference type="PANTHER" id="PTHR43194">
    <property type="entry name" value="HYDROLASE ALPHA/BETA FOLD FAMILY"/>
    <property type="match status" value="1"/>
</dbReference>
<dbReference type="InterPro" id="IPR029058">
    <property type="entry name" value="AB_hydrolase_fold"/>
</dbReference>
<dbReference type="EMBL" id="BRXE01000045">
    <property type="protein sequence ID" value="GLB84255.1"/>
    <property type="molecule type" value="Genomic_DNA"/>
</dbReference>
<dbReference type="EMBL" id="BRZI01000050">
    <property type="protein sequence ID" value="GLD32659.1"/>
    <property type="molecule type" value="Genomic_DNA"/>
</dbReference>
<dbReference type="SUPFAM" id="SSF53474">
    <property type="entry name" value="alpha/beta-Hydrolases"/>
    <property type="match status" value="1"/>
</dbReference>
<dbReference type="Gene3D" id="3.40.50.1820">
    <property type="entry name" value="alpha/beta hydrolase"/>
    <property type="match status" value="1"/>
</dbReference>
<protein>
    <submittedName>
        <fullName evidence="3">Alpha/beta hydrolase</fullName>
    </submittedName>
</protein>
<feature type="domain" description="AB hydrolase-1" evidence="1">
    <location>
        <begin position="2"/>
        <end position="230"/>
    </location>
</feature>
<organism evidence="3 4">
    <name type="scientific">Mycobacterium kiyosense</name>
    <dbReference type="NCBI Taxonomy" id="2871094"/>
    <lineage>
        <taxon>Bacteria</taxon>
        <taxon>Bacillati</taxon>
        <taxon>Actinomycetota</taxon>
        <taxon>Actinomycetes</taxon>
        <taxon>Mycobacteriales</taxon>
        <taxon>Mycobacteriaceae</taxon>
        <taxon>Mycobacterium</taxon>
    </lineage>
</organism>
<keyword evidence="4" id="KW-1185">Reference proteome</keyword>
<dbReference type="InterPro" id="IPR050228">
    <property type="entry name" value="Carboxylesterase_BioH"/>
</dbReference>
<keyword evidence="3" id="KW-0378">Hydrolase</keyword>
<reference evidence="3" key="1">
    <citation type="submission" date="2022-08" db="EMBL/GenBank/DDBJ databases">
        <title>Mycobacterium kiyosense sp. nov., scotochromogenic slow-glowing species isolated from respiratory specimens.</title>
        <authorList>
            <person name="Fukano H."/>
            <person name="Kazumi Y."/>
            <person name="Sakagami N."/>
            <person name="Ato M."/>
            <person name="Mitarai S."/>
            <person name="Hoshino Y."/>
        </authorList>
    </citation>
    <scope>NUCLEOTIDE SEQUENCE</scope>
    <source>
        <strain evidence="3">1413</strain>
        <strain evidence="2">SRL2020-028</strain>
    </source>
</reference>
<dbReference type="PANTHER" id="PTHR43194:SF2">
    <property type="entry name" value="PEROXISOMAL MEMBRANE PROTEIN LPX1"/>
    <property type="match status" value="1"/>
</dbReference>
<gene>
    <name evidence="3" type="primary">mhpC_2</name>
    <name evidence="3" type="ORF">Mkiyose1413_45420</name>
    <name evidence="2" type="ORF">SRL2020028_35110</name>
</gene>
<accession>A0A9P3Q9S5</accession>
<dbReference type="InterPro" id="IPR000073">
    <property type="entry name" value="AB_hydrolase_1"/>
</dbReference>
<dbReference type="Proteomes" id="UP001064782">
    <property type="component" value="Unassembled WGS sequence"/>
</dbReference>
<comment type="caution">
    <text evidence="3">The sequence shown here is derived from an EMBL/GenBank/DDBJ whole genome shotgun (WGS) entry which is preliminary data.</text>
</comment>
<dbReference type="Proteomes" id="UP001165663">
    <property type="component" value="Unassembled WGS sequence"/>
</dbReference>
<sequence>MLFVHGAYHAAWCWDDHFLDFFVRHGYRVLAPSLRGHGGSPLSQRLNDCSIADYVQDICSVADALASAPVVIGHSMGGFIVQKYLEVRRAPAAVLVASAPPGGLNATALRTAAAHPVKTLRAALGRNMFAVVESPRLAREAFFTPATPELIVSRCRERLQQESHRALSVDVTRGEMVRTELIDAPMLVLGALWDGMLSLRQVSATARAYQTTATFFAMGHDMMLEPGWAAVAAHIDAWLTRNLERPGPHTTG</sequence>
<evidence type="ECO:0000313" key="2">
    <source>
        <dbReference type="EMBL" id="GLB84255.1"/>
    </source>
</evidence>
<dbReference type="Pfam" id="PF12697">
    <property type="entry name" value="Abhydrolase_6"/>
    <property type="match status" value="1"/>
</dbReference>